<evidence type="ECO:0000256" key="4">
    <source>
        <dbReference type="ARBA" id="ARBA00022989"/>
    </source>
</evidence>
<feature type="transmembrane region" description="Helical" evidence="6">
    <location>
        <begin position="119"/>
        <end position="143"/>
    </location>
</feature>
<evidence type="ECO:0000256" key="1">
    <source>
        <dbReference type="ARBA" id="ARBA00004651"/>
    </source>
</evidence>
<dbReference type="PANTHER" id="PTHR30250:SF11">
    <property type="entry name" value="O-ANTIGEN TRANSPORTER-RELATED"/>
    <property type="match status" value="1"/>
</dbReference>
<feature type="transmembrane region" description="Helical" evidence="6">
    <location>
        <begin position="391"/>
        <end position="411"/>
    </location>
</feature>
<keyword evidence="4 6" id="KW-1133">Transmembrane helix</keyword>
<evidence type="ECO:0000256" key="6">
    <source>
        <dbReference type="SAM" id="Phobius"/>
    </source>
</evidence>
<keyword evidence="5 6" id="KW-0472">Membrane</keyword>
<feature type="transmembrane region" description="Helical" evidence="6">
    <location>
        <begin position="367"/>
        <end position="385"/>
    </location>
</feature>
<keyword evidence="8" id="KW-1185">Reference proteome</keyword>
<name>A0A966DW85_9SPHI</name>
<reference evidence="7" key="1">
    <citation type="submission" date="2020-01" db="EMBL/GenBank/DDBJ databases">
        <authorList>
            <person name="Seo Y.L."/>
        </authorList>
    </citation>
    <scope>NUCLEOTIDE SEQUENCE</scope>
    <source>
        <strain evidence="7">R11</strain>
    </source>
</reference>
<gene>
    <name evidence="7" type="ORF">GSY63_22980</name>
</gene>
<feature type="transmembrane region" description="Helical" evidence="6">
    <location>
        <begin position="85"/>
        <end position="107"/>
    </location>
</feature>
<sequence>MWSKVISAIKNKHFLSLAGNGIMIVLSMITTAIIFRALPIAKAGEWGFFQATFLLIDTFRSGFITTAFIKFYAGSDEKRTAEVAGSTWFVCLLITGVLVLANIPAFFCRSFISDSGLLLFIKWFGMAYVFTLPMFMATCVLQGEQRFDQLLYVRFVNRGSFIAFIIILIVMRKLNLDTLLYAYLLSNLITSIYTLAMGWSRINTLGKRTKAGIMEIYNFGKYSVGTTLSSNMFRTSDTYIINFMLGPAALAIYNLGQSLMQLVEVPLVSFAATGMPELSARYNQNDREGVIFTMKKYAGMLTIILIPACLIAVLLADFAIGLIGGGKYVHTEAANVFRLFMTFALLYPADRFSALTLDVIHRPQVNFYKVLVMLAANIIFDYLGIKVLGNVYGVAITTVVPVLIAVIISYVELRKYQKYSFWSIYSVGFTETKLLLNKTLAAIRPAH</sequence>
<comment type="caution">
    <text evidence="7">The sequence shown here is derived from an EMBL/GenBank/DDBJ whole genome shotgun (WGS) entry which is preliminary data.</text>
</comment>
<comment type="subcellular location">
    <subcellularLocation>
        <location evidence="1">Cell membrane</location>
        <topology evidence="1">Multi-pass membrane protein</topology>
    </subcellularLocation>
</comment>
<dbReference type="EMBL" id="WWEO01000045">
    <property type="protein sequence ID" value="NCD72247.1"/>
    <property type="molecule type" value="Genomic_DNA"/>
</dbReference>
<evidence type="ECO:0000313" key="8">
    <source>
        <dbReference type="Proteomes" id="UP000638732"/>
    </source>
</evidence>
<protein>
    <submittedName>
        <fullName evidence="7">Oligosaccharide flippase family protein</fullName>
    </submittedName>
</protein>
<feature type="transmembrane region" description="Helical" evidence="6">
    <location>
        <begin position="328"/>
        <end position="347"/>
    </location>
</feature>
<dbReference type="RefSeq" id="WP_166588529.1">
    <property type="nucleotide sequence ID" value="NZ_WWEO01000045.1"/>
</dbReference>
<feature type="transmembrane region" description="Helical" evidence="6">
    <location>
        <begin position="155"/>
        <end position="174"/>
    </location>
</feature>
<evidence type="ECO:0000256" key="5">
    <source>
        <dbReference type="ARBA" id="ARBA00023136"/>
    </source>
</evidence>
<accession>A0A966DW85</accession>
<organism evidence="7 8">
    <name type="scientific">Mucilaginibacter agri</name>
    <dbReference type="NCBI Taxonomy" id="2695265"/>
    <lineage>
        <taxon>Bacteria</taxon>
        <taxon>Pseudomonadati</taxon>
        <taxon>Bacteroidota</taxon>
        <taxon>Sphingobacteriia</taxon>
        <taxon>Sphingobacteriales</taxon>
        <taxon>Sphingobacteriaceae</taxon>
        <taxon>Mucilaginibacter</taxon>
    </lineage>
</organism>
<feature type="transmembrane region" description="Helical" evidence="6">
    <location>
        <begin position="47"/>
        <end position="73"/>
    </location>
</feature>
<dbReference type="PANTHER" id="PTHR30250">
    <property type="entry name" value="PST FAMILY PREDICTED COLANIC ACID TRANSPORTER"/>
    <property type="match status" value="1"/>
</dbReference>
<evidence type="ECO:0000256" key="3">
    <source>
        <dbReference type="ARBA" id="ARBA00022692"/>
    </source>
</evidence>
<dbReference type="Pfam" id="PF01943">
    <property type="entry name" value="Polysacc_synt"/>
    <property type="match status" value="1"/>
</dbReference>
<proteinExistence type="predicted"/>
<feature type="transmembrane region" description="Helical" evidence="6">
    <location>
        <begin position="180"/>
        <end position="200"/>
    </location>
</feature>
<evidence type="ECO:0000256" key="2">
    <source>
        <dbReference type="ARBA" id="ARBA00022475"/>
    </source>
</evidence>
<feature type="transmembrane region" description="Helical" evidence="6">
    <location>
        <begin position="21"/>
        <end position="41"/>
    </location>
</feature>
<dbReference type="InterPro" id="IPR050833">
    <property type="entry name" value="Poly_Biosynth_Transport"/>
</dbReference>
<reference evidence="7" key="2">
    <citation type="submission" date="2020-10" db="EMBL/GenBank/DDBJ databases">
        <title>Mucilaginibacter sp. nov., isolated from soil.</title>
        <authorList>
            <person name="Jeon C.O."/>
        </authorList>
    </citation>
    <scope>NUCLEOTIDE SEQUENCE</scope>
    <source>
        <strain evidence="7">R11</strain>
    </source>
</reference>
<keyword evidence="2" id="KW-1003">Cell membrane</keyword>
<evidence type="ECO:0000313" key="7">
    <source>
        <dbReference type="EMBL" id="NCD72247.1"/>
    </source>
</evidence>
<dbReference type="GO" id="GO:0005886">
    <property type="term" value="C:plasma membrane"/>
    <property type="evidence" value="ECO:0007669"/>
    <property type="project" value="UniProtKB-SubCell"/>
</dbReference>
<dbReference type="Proteomes" id="UP000638732">
    <property type="component" value="Unassembled WGS sequence"/>
</dbReference>
<dbReference type="AlphaFoldDB" id="A0A966DW85"/>
<feature type="transmembrane region" description="Helical" evidence="6">
    <location>
        <begin position="297"/>
        <end position="322"/>
    </location>
</feature>
<dbReference type="InterPro" id="IPR002797">
    <property type="entry name" value="Polysacc_synth"/>
</dbReference>
<keyword evidence="3 6" id="KW-0812">Transmembrane</keyword>